<dbReference type="Proteomes" id="UP001597203">
    <property type="component" value="Unassembled WGS sequence"/>
</dbReference>
<dbReference type="EMBL" id="JBHTLS010000034">
    <property type="protein sequence ID" value="MFD1104046.1"/>
    <property type="molecule type" value="Genomic_DNA"/>
</dbReference>
<evidence type="ECO:0000313" key="2">
    <source>
        <dbReference type="Proteomes" id="UP001597203"/>
    </source>
</evidence>
<reference evidence="2" key="1">
    <citation type="journal article" date="2019" name="Int. J. Syst. Evol. Microbiol.">
        <title>The Global Catalogue of Microorganisms (GCM) 10K type strain sequencing project: providing services to taxonomists for standard genome sequencing and annotation.</title>
        <authorList>
            <consortium name="The Broad Institute Genomics Platform"/>
            <consortium name="The Broad Institute Genome Sequencing Center for Infectious Disease"/>
            <person name="Wu L."/>
            <person name="Ma J."/>
        </authorList>
    </citation>
    <scope>NUCLEOTIDE SEQUENCE [LARGE SCALE GENOMIC DNA]</scope>
    <source>
        <strain evidence="2">CCUG 54329</strain>
    </source>
</reference>
<dbReference type="Pfam" id="PF11994">
    <property type="entry name" value="DUF3489"/>
    <property type="match status" value="1"/>
</dbReference>
<keyword evidence="2" id="KW-1185">Reference proteome</keyword>
<sequence>MSRFLNLNVARHLPPKPAPRDKAQTKAALVLAMLEREGGATLDELTSATSWLPHTTRAALTGLRKKGHDIDRRKRGDVTCYHLAQA</sequence>
<accession>A0ABW3NUI8</accession>
<comment type="caution">
    <text evidence="1">The sequence shown here is derived from an EMBL/GenBank/DDBJ whole genome shotgun (WGS) entry which is preliminary data.</text>
</comment>
<gene>
    <name evidence="1" type="ORF">ACFQ24_03880</name>
</gene>
<name>A0ABW3NUI8_9SPHN</name>
<proteinExistence type="predicted"/>
<organism evidence="1 2">
    <name type="scientific">Sphingobium olei</name>
    <dbReference type="NCBI Taxonomy" id="420955"/>
    <lineage>
        <taxon>Bacteria</taxon>
        <taxon>Pseudomonadati</taxon>
        <taxon>Pseudomonadota</taxon>
        <taxon>Alphaproteobacteria</taxon>
        <taxon>Sphingomonadales</taxon>
        <taxon>Sphingomonadaceae</taxon>
        <taxon>Sphingobium</taxon>
    </lineage>
</organism>
<evidence type="ECO:0000313" key="1">
    <source>
        <dbReference type="EMBL" id="MFD1104046.1"/>
    </source>
</evidence>
<dbReference type="InterPro" id="IPR021880">
    <property type="entry name" value="DUF3489"/>
</dbReference>
<dbReference type="RefSeq" id="WP_380909144.1">
    <property type="nucleotide sequence ID" value="NZ_JBHTLS010000034.1"/>
</dbReference>
<protein>
    <submittedName>
        <fullName evidence="1">DUF3489 domain-containing protein</fullName>
    </submittedName>
</protein>